<feature type="region of interest" description="Disordered" evidence="1">
    <location>
        <begin position="659"/>
        <end position="680"/>
    </location>
</feature>
<evidence type="ECO:0000313" key="4">
    <source>
        <dbReference type="Proteomes" id="UP000605670"/>
    </source>
</evidence>
<proteinExistence type="predicted"/>
<feature type="domain" description="HNH nuclease" evidence="2">
    <location>
        <begin position="535"/>
        <end position="586"/>
    </location>
</feature>
<reference evidence="3" key="2">
    <citation type="submission" date="2020-09" db="EMBL/GenBank/DDBJ databases">
        <authorList>
            <person name="Sun Q."/>
            <person name="Zhou Y."/>
        </authorList>
    </citation>
    <scope>NUCLEOTIDE SEQUENCE</scope>
    <source>
        <strain evidence="3">CGMCC 1.12160</strain>
    </source>
</reference>
<accession>A0A917BJJ8</accession>
<dbReference type="CDD" id="cd00085">
    <property type="entry name" value="HNHc"/>
    <property type="match status" value="1"/>
</dbReference>
<name>A0A917BJJ8_9MICO</name>
<reference evidence="3" key="1">
    <citation type="journal article" date="2014" name="Int. J. Syst. Evol. Microbiol.">
        <title>Complete genome sequence of Corynebacterium casei LMG S-19264T (=DSM 44701T), isolated from a smear-ripened cheese.</title>
        <authorList>
            <consortium name="US DOE Joint Genome Institute (JGI-PGF)"/>
            <person name="Walter F."/>
            <person name="Albersmeier A."/>
            <person name="Kalinowski J."/>
            <person name="Ruckert C."/>
        </authorList>
    </citation>
    <scope>NUCLEOTIDE SEQUENCE</scope>
    <source>
        <strain evidence="3">CGMCC 1.12160</strain>
    </source>
</reference>
<sequence length="734" mass="80125">MSTTRTIARQGDRPASAPTWLEDATGLGVIESVLDILGLSGQVVERVISVVSVQRAQQDDRLDRRSDDELLETLACGYALQGQVEATTVEVTRALARRAGERLLGEQGVTTPDELGKGQRRAWRRKVKMAVASELQRLMGLGVQESYDMVAVACGPERVRTTVVDGMHERGARWDEVRRYWDDAGDLEHEDAADLAAALFGGDPERVVPERLSREDPASEASRGDGSPEGDESDDKGSPEGDESDDKGSPEGDESDDDGAADQENPSGATDHQATREVLRSPWATNVFRRVLRREVQARQRASGKDAPHRRARAERQVTVNVGADGSSSVTLRGETVAVVGISQRLELAAREAKRRGDERRLDHLRFDISAALLLHGGLHPIADPGLPPSAGEDLLRPDDLERLADVVDAHPSVELQVITPLDALVGPETLDFLLGRSSGISGHTSAAHTGTAQGVRATTHETCTTHHESPPDIEESAGAAPLGEVLAPQSAFVTSEHLRALLRRPSSMLRRLVTHPLSGSLLERDTKAYRPDEALRSFVRARDVMCRAPGCTNPSFFSDLDHVVPWPEGSTSADNLSTDCRRDHLLKTYDLLRCVLAETGWASWTSFFGRVYSTGPHDYRQYSRAHVPKDHSWCDGLDRDEAGHRAGQLVYAALTHRPDGHRLRGDDDGPWDSSVPEDPHAWLRTAPIRLRHTTSGGQVRNGPPPHQPTPEQLLGDDLAPTKDPRDPGDPPPF</sequence>
<organism evidence="3 4">
    <name type="scientific">Ornithinimicrobium tianjinense</name>
    <dbReference type="NCBI Taxonomy" id="1195761"/>
    <lineage>
        <taxon>Bacteria</taxon>
        <taxon>Bacillati</taxon>
        <taxon>Actinomycetota</taxon>
        <taxon>Actinomycetes</taxon>
        <taxon>Micrococcales</taxon>
        <taxon>Ornithinimicrobiaceae</taxon>
        <taxon>Ornithinimicrobium</taxon>
    </lineage>
</organism>
<evidence type="ECO:0000313" key="3">
    <source>
        <dbReference type="EMBL" id="GGF46744.1"/>
    </source>
</evidence>
<feature type="compositionally biased region" description="Basic and acidic residues" evidence="1">
    <location>
        <begin position="659"/>
        <end position="668"/>
    </location>
</feature>
<dbReference type="AlphaFoldDB" id="A0A917BJJ8"/>
<feature type="region of interest" description="Disordered" evidence="1">
    <location>
        <begin position="200"/>
        <end position="280"/>
    </location>
</feature>
<dbReference type="SMART" id="SM00507">
    <property type="entry name" value="HNHc"/>
    <property type="match status" value="1"/>
</dbReference>
<feature type="compositionally biased region" description="Basic and acidic residues" evidence="1">
    <location>
        <begin position="203"/>
        <end position="217"/>
    </location>
</feature>
<dbReference type="Proteomes" id="UP000605670">
    <property type="component" value="Unassembled WGS sequence"/>
</dbReference>
<dbReference type="RefSeq" id="WP_188428897.1">
    <property type="nucleotide sequence ID" value="NZ_BAABKH010000005.1"/>
</dbReference>
<gene>
    <name evidence="3" type="ORF">GCM10011366_13100</name>
</gene>
<feature type="compositionally biased region" description="Acidic residues" evidence="1">
    <location>
        <begin position="228"/>
        <end position="261"/>
    </location>
</feature>
<keyword evidence="4" id="KW-1185">Reference proteome</keyword>
<comment type="caution">
    <text evidence="3">The sequence shown here is derived from an EMBL/GenBank/DDBJ whole genome shotgun (WGS) entry which is preliminary data.</text>
</comment>
<feature type="region of interest" description="Disordered" evidence="1">
    <location>
        <begin position="693"/>
        <end position="734"/>
    </location>
</feature>
<feature type="compositionally biased region" description="Basic and acidic residues" evidence="1">
    <location>
        <begin position="720"/>
        <end position="734"/>
    </location>
</feature>
<dbReference type="EMBL" id="BMEM01000001">
    <property type="protein sequence ID" value="GGF46744.1"/>
    <property type="molecule type" value="Genomic_DNA"/>
</dbReference>
<evidence type="ECO:0000259" key="2">
    <source>
        <dbReference type="SMART" id="SM00507"/>
    </source>
</evidence>
<evidence type="ECO:0000256" key="1">
    <source>
        <dbReference type="SAM" id="MobiDB-lite"/>
    </source>
</evidence>
<protein>
    <recommendedName>
        <fullName evidence="2">HNH nuclease domain-containing protein</fullName>
    </recommendedName>
</protein>
<dbReference type="InterPro" id="IPR003615">
    <property type="entry name" value="HNH_nuc"/>
</dbReference>